<keyword evidence="3" id="KW-1185">Reference proteome</keyword>
<dbReference type="EMBL" id="SWJQ01001937">
    <property type="protein sequence ID" value="TRZ07142.1"/>
    <property type="molecule type" value="Genomic_DNA"/>
</dbReference>
<evidence type="ECO:0000313" key="2">
    <source>
        <dbReference type="EMBL" id="TRZ07142.1"/>
    </source>
</evidence>
<evidence type="ECO:0000313" key="3">
    <source>
        <dbReference type="Proteomes" id="UP000796761"/>
    </source>
</evidence>
<accession>A0A8K1D8Y7</accession>
<organism evidence="2 3">
    <name type="scientific">Zosterops borbonicus</name>
    <dbReference type="NCBI Taxonomy" id="364589"/>
    <lineage>
        <taxon>Eukaryota</taxon>
        <taxon>Metazoa</taxon>
        <taxon>Chordata</taxon>
        <taxon>Craniata</taxon>
        <taxon>Vertebrata</taxon>
        <taxon>Euteleostomi</taxon>
        <taxon>Archelosauria</taxon>
        <taxon>Archosauria</taxon>
        <taxon>Dinosauria</taxon>
        <taxon>Saurischia</taxon>
        <taxon>Theropoda</taxon>
        <taxon>Coelurosauria</taxon>
        <taxon>Aves</taxon>
        <taxon>Neognathae</taxon>
        <taxon>Neoaves</taxon>
        <taxon>Telluraves</taxon>
        <taxon>Australaves</taxon>
        <taxon>Passeriformes</taxon>
        <taxon>Sylvioidea</taxon>
        <taxon>Zosteropidae</taxon>
        <taxon>Zosterops</taxon>
    </lineage>
</organism>
<gene>
    <name evidence="2" type="ORF">HGM15179_019963</name>
</gene>
<protein>
    <recommendedName>
        <fullName evidence="4">Reverse transcriptase</fullName>
    </recommendedName>
</protein>
<sequence length="256" mass="28996">MEQLILEAISKHLEDKKLISSQHVFTKEKSCLTNLIAFYDGTTGLTDWGRAVDIVFLDFNKAFDAVSLDILIGKFRKCRLDEWMARELCCHSQGPQQVGEVGRVDLFEVQQRQVQGPAPGEEQPHAPVQAGGDLLESSSAEKDPRVLVDNKLSMSQQRVHVAKKANGILRCIRKSSASRPREVILSLYSALVKLHMECCVQFWAPQDKRDVKLLEASQQKAMKMISGLDHLTYGERLRELSLFRLEKTERGPYQCI</sequence>
<evidence type="ECO:0000256" key="1">
    <source>
        <dbReference type="SAM" id="MobiDB-lite"/>
    </source>
</evidence>
<comment type="caution">
    <text evidence="2">The sequence shown here is derived from an EMBL/GenBank/DDBJ whole genome shotgun (WGS) entry which is preliminary data.</text>
</comment>
<dbReference type="OrthoDB" id="416454at2759"/>
<proteinExistence type="predicted"/>
<name>A0A8K1D8Y7_9PASS</name>
<reference evidence="2" key="1">
    <citation type="submission" date="2019-04" db="EMBL/GenBank/DDBJ databases">
        <title>Genome assembly of Zosterops borbonicus 15179.</title>
        <authorList>
            <person name="Leroy T."/>
            <person name="Anselmetti Y."/>
            <person name="Tilak M.-K."/>
            <person name="Nabholz B."/>
        </authorList>
    </citation>
    <scope>NUCLEOTIDE SEQUENCE</scope>
    <source>
        <strain evidence="2">HGM_15179</strain>
        <tissue evidence="2">Muscle</tissue>
    </source>
</reference>
<dbReference type="Proteomes" id="UP000796761">
    <property type="component" value="Unassembled WGS sequence"/>
</dbReference>
<evidence type="ECO:0008006" key="4">
    <source>
        <dbReference type="Google" id="ProtNLM"/>
    </source>
</evidence>
<feature type="region of interest" description="Disordered" evidence="1">
    <location>
        <begin position="113"/>
        <end position="132"/>
    </location>
</feature>
<dbReference type="PANTHER" id="PTHR33332">
    <property type="entry name" value="REVERSE TRANSCRIPTASE DOMAIN-CONTAINING PROTEIN"/>
    <property type="match status" value="1"/>
</dbReference>
<dbReference type="AlphaFoldDB" id="A0A8K1D8Y7"/>